<dbReference type="RefSeq" id="WP_188532684.1">
    <property type="nucleotide sequence ID" value="NZ_BMGR01000014.1"/>
</dbReference>
<dbReference type="AlphaFoldDB" id="A0A917LFD3"/>
<protein>
    <submittedName>
        <fullName evidence="1">Uncharacterized protein</fullName>
    </submittedName>
</protein>
<evidence type="ECO:0000313" key="1">
    <source>
        <dbReference type="EMBL" id="GGG17846.1"/>
    </source>
</evidence>
<dbReference type="Proteomes" id="UP000644756">
    <property type="component" value="Unassembled WGS sequence"/>
</dbReference>
<reference evidence="1" key="2">
    <citation type="submission" date="2020-09" db="EMBL/GenBank/DDBJ databases">
        <authorList>
            <person name="Sun Q."/>
            <person name="Zhou Y."/>
        </authorList>
    </citation>
    <scope>NUCLEOTIDE SEQUENCE</scope>
    <source>
        <strain evidence="1">CGMCC 1.12987</strain>
    </source>
</reference>
<reference evidence="1" key="1">
    <citation type="journal article" date="2014" name="Int. J. Syst. Evol. Microbiol.">
        <title>Complete genome sequence of Corynebacterium casei LMG S-19264T (=DSM 44701T), isolated from a smear-ripened cheese.</title>
        <authorList>
            <consortium name="US DOE Joint Genome Institute (JGI-PGF)"/>
            <person name="Walter F."/>
            <person name="Albersmeier A."/>
            <person name="Kalinowski J."/>
            <person name="Ruckert C."/>
        </authorList>
    </citation>
    <scope>NUCLEOTIDE SEQUENCE</scope>
    <source>
        <strain evidence="1">CGMCC 1.12987</strain>
    </source>
</reference>
<accession>A0A917LFD3</accession>
<comment type="caution">
    <text evidence="1">The sequence shown here is derived from an EMBL/GenBank/DDBJ whole genome shotgun (WGS) entry which is preliminary data.</text>
</comment>
<organism evidence="1 2">
    <name type="scientific">Paenibacillus abyssi</name>
    <dbReference type="NCBI Taxonomy" id="1340531"/>
    <lineage>
        <taxon>Bacteria</taxon>
        <taxon>Bacillati</taxon>
        <taxon>Bacillota</taxon>
        <taxon>Bacilli</taxon>
        <taxon>Bacillales</taxon>
        <taxon>Paenibacillaceae</taxon>
        <taxon>Paenibacillus</taxon>
    </lineage>
</organism>
<evidence type="ECO:0000313" key="2">
    <source>
        <dbReference type="Proteomes" id="UP000644756"/>
    </source>
</evidence>
<name>A0A917LFD3_9BACL</name>
<gene>
    <name evidence="1" type="ORF">GCM10010916_38330</name>
</gene>
<sequence length="163" mass="19386">MKSFSNEDIQRLGYFHCYDDDRKGEVELLSYTDDFDITFHCKCCGEEENLRLIDMFDRIGYSSIPFMFEYARNLNDPDPSKLNTLDKKLSLNTEDAQKSFILWFDGSIKRIQQDSWRLWSLENHFTKELNESSCAMFMCVSPFGCLIFRYRKDISEWVEVTII</sequence>
<dbReference type="EMBL" id="BMGR01000014">
    <property type="protein sequence ID" value="GGG17846.1"/>
    <property type="molecule type" value="Genomic_DNA"/>
</dbReference>
<keyword evidence="2" id="KW-1185">Reference proteome</keyword>
<proteinExistence type="predicted"/>